<protein>
    <submittedName>
        <fullName evidence="2">Uncharacterized protein</fullName>
    </submittedName>
</protein>
<evidence type="ECO:0000256" key="1">
    <source>
        <dbReference type="SAM" id="Coils"/>
    </source>
</evidence>
<organism evidence="2 3">
    <name type="scientific">Stylosanthes scabra</name>
    <dbReference type="NCBI Taxonomy" id="79078"/>
    <lineage>
        <taxon>Eukaryota</taxon>
        <taxon>Viridiplantae</taxon>
        <taxon>Streptophyta</taxon>
        <taxon>Embryophyta</taxon>
        <taxon>Tracheophyta</taxon>
        <taxon>Spermatophyta</taxon>
        <taxon>Magnoliopsida</taxon>
        <taxon>eudicotyledons</taxon>
        <taxon>Gunneridae</taxon>
        <taxon>Pentapetalae</taxon>
        <taxon>rosids</taxon>
        <taxon>fabids</taxon>
        <taxon>Fabales</taxon>
        <taxon>Fabaceae</taxon>
        <taxon>Papilionoideae</taxon>
        <taxon>50 kb inversion clade</taxon>
        <taxon>dalbergioids sensu lato</taxon>
        <taxon>Dalbergieae</taxon>
        <taxon>Pterocarpus clade</taxon>
        <taxon>Stylosanthes</taxon>
    </lineage>
</organism>
<reference evidence="2 3" key="1">
    <citation type="journal article" date="2023" name="Plants (Basel)">
        <title>Bridging the Gap: Combining Genomics and Transcriptomics Approaches to Understand Stylosanthes scabra, an Orphan Legume from the Brazilian Caatinga.</title>
        <authorList>
            <person name="Ferreira-Neto J.R.C."/>
            <person name="da Silva M.D."/>
            <person name="Binneck E."/>
            <person name="de Melo N.F."/>
            <person name="da Silva R.H."/>
            <person name="de Melo A.L.T.M."/>
            <person name="Pandolfi V."/>
            <person name="Bustamante F.O."/>
            <person name="Brasileiro-Vidal A.C."/>
            <person name="Benko-Iseppon A.M."/>
        </authorList>
    </citation>
    <scope>NUCLEOTIDE SEQUENCE [LARGE SCALE GENOMIC DNA]</scope>
    <source>
        <tissue evidence="2">Leaves</tissue>
    </source>
</reference>
<dbReference type="EMBL" id="JASCZI010120961">
    <property type="protein sequence ID" value="MED6158259.1"/>
    <property type="molecule type" value="Genomic_DNA"/>
</dbReference>
<gene>
    <name evidence="2" type="ORF">PIB30_031098</name>
</gene>
<name>A0ABU6UB15_9FABA</name>
<dbReference type="Proteomes" id="UP001341840">
    <property type="component" value="Unassembled WGS sequence"/>
</dbReference>
<keyword evidence="1" id="KW-0175">Coiled coil</keyword>
<comment type="caution">
    <text evidence="2">The sequence shown here is derived from an EMBL/GenBank/DDBJ whole genome shotgun (WGS) entry which is preliminary data.</text>
</comment>
<feature type="coiled-coil region" evidence="1">
    <location>
        <begin position="30"/>
        <end position="103"/>
    </location>
</feature>
<dbReference type="PANTHER" id="PTHR12460:SF27">
    <property type="entry name" value="ENTH_VHS FAMILY PROTEIN"/>
    <property type="match status" value="1"/>
</dbReference>
<dbReference type="PANTHER" id="PTHR12460">
    <property type="entry name" value="CYCLIN-DEPENDENT KINASE INHIBITOR-RELATED PROTEIN"/>
    <property type="match status" value="1"/>
</dbReference>
<evidence type="ECO:0000313" key="2">
    <source>
        <dbReference type="EMBL" id="MED6158259.1"/>
    </source>
</evidence>
<keyword evidence="3" id="KW-1185">Reference proteome</keyword>
<proteinExistence type="predicted"/>
<evidence type="ECO:0000313" key="3">
    <source>
        <dbReference type="Proteomes" id="UP001341840"/>
    </source>
</evidence>
<sequence length="212" mass="22837">MSKCKSSIQHVKSMEHEVDIACSVANDPKRKTLSKELEKEENTLKQCIEKLKLVEANRVALVSHLKEALHEQEADLENIHTQMLVAQAQVEEASNMRARLDNEDSSQKMITATTSPAVANGKSEAAIKKSAAAIAAEVADKLTASSSSRLIMTSVLSTFAAEEAKISGLTSFIHTTVDCCTKPPFIPIISYGNPTQLAGCSLCITGPVSYAF</sequence>
<accession>A0ABU6UB15</accession>